<proteinExistence type="predicted"/>
<organism evidence="1 2">
    <name type="scientific">Parelaphostrongylus tenuis</name>
    <name type="common">Meningeal worm</name>
    <dbReference type="NCBI Taxonomy" id="148309"/>
    <lineage>
        <taxon>Eukaryota</taxon>
        <taxon>Metazoa</taxon>
        <taxon>Ecdysozoa</taxon>
        <taxon>Nematoda</taxon>
        <taxon>Chromadorea</taxon>
        <taxon>Rhabditida</taxon>
        <taxon>Rhabditina</taxon>
        <taxon>Rhabditomorpha</taxon>
        <taxon>Strongyloidea</taxon>
        <taxon>Metastrongylidae</taxon>
        <taxon>Parelaphostrongylus</taxon>
    </lineage>
</organism>
<accession>A0AAD5MWF3</accession>
<name>A0AAD5MWF3_PARTN</name>
<comment type="caution">
    <text evidence="1">The sequence shown here is derived from an EMBL/GenBank/DDBJ whole genome shotgun (WGS) entry which is preliminary data.</text>
</comment>
<evidence type="ECO:0000313" key="1">
    <source>
        <dbReference type="EMBL" id="KAJ1365805.1"/>
    </source>
</evidence>
<dbReference type="AlphaFoldDB" id="A0AAD5MWF3"/>
<sequence>MVLSIRLYRAQQLLRDQICTTTLKQIFPSSFSASARYRDTAVVFEVSEAFKLRCCDFTQPQRISILSVNRSRWHSHVCATVREAPGEMPSVLPEAVIVRTAKNLIDMLFERTKSSSKTSRRFAELCIEM</sequence>
<reference evidence="1" key="1">
    <citation type="submission" date="2021-06" db="EMBL/GenBank/DDBJ databases">
        <title>Parelaphostrongylus tenuis whole genome reference sequence.</title>
        <authorList>
            <person name="Garwood T.J."/>
            <person name="Larsen P.A."/>
            <person name="Fountain-Jones N.M."/>
            <person name="Garbe J.R."/>
            <person name="Macchietto M.G."/>
            <person name="Kania S.A."/>
            <person name="Gerhold R.W."/>
            <person name="Richards J.E."/>
            <person name="Wolf T.M."/>
        </authorList>
    </citation>
    <scope>NUCLEOTIDE SEQUENCE</scope>
    <source>
        <strain evidence="1">MNPRO001-30</strain>
        <tissue evidence="1">Meninges</tissue>
    </source>
</reference>
<dbReference type="Proteomes" id="UP001196413">
    <property type="component" value="Unassembled WGS sequence"/>
</dbReference>
<keyword evidence="2" id="KW-1185">Reference proteome</keyword>
<protein>
    <submittedName>
        <fullName evidence="1">Uncharacterized protein</fullName>
    </submittedName>
</protein>
<evidence type="ECO:0000313" key="2">
    <source>
        <dbReference type="Proteomes" id="UP001196413"/>
    </source>
</evidence>
<gene>
    <name evidence="1" type="ORF">KIN20_026241</name>
</gene>
<dbReference type="EMBL" id="JAHQIW010005363">
    <property type="protein sequence ID" value="KAJ1365805.1"/>
    <property type="molecule type" value="Genomic_DNA"/>
</dbReference>